<reference evidence="3 4" key="1">
    <citation type="submission" date="2024-08" db="EMBL/GenBank/DDBJ databases">
        <title>Insights into the chromosomal genome structure of Flemingia macrophylla.</title>
        <authorList>
            <person name="Ding Y."/>
            <person name="Zhao Y."/>
            <person name="Bi W."/>
            <person name="Wu M."/>
            <person name="Zhao G."/>
            <person name="Gong Y."/>
            <person name="Li W."/>
            <person name="Zhang P."/>
        </authorList>
    </citation>
    <scope>NUCLEOTIDE SEQUENCE [LARGE SCALE GENOMIC DNA]</scope>
    <source>
        <strain evidence="3">DYQJB</strain>
        <tissue evidence="3">Leaf</tissue>
    </source>
</reference>
<evidence type="ECO:0000256" key="1">
    <source>
        <dbReference type="SAM" id="MobiDB-lite"/>
    </source>
</evidence>
<dbReference type="AlphaFoldDB" id="A0ABD1LH76"/>
<dbReference type="Gene3D" id="3.40.50.300">
    <property type="entry name" value="P-loop containing nucleotide triphosphate hydrolases"/>
    <property type="match status" value="1"/>
</dbReference>
<dbReference type="EMBL" id="JBGMDY010000009">
    <property type="protein sequence ID" value="KAL2322867.1"/>
    <property type="molecule type" value="Genomic_DNA"/>
</dbReference>
<proteinExistence type="predicted"/>
<name>A0ABD1LH76_9FABA</name>
<dbReference type="InterPro" id="IPR044824">
    <property type="entry name" value="MAIN-like"/>
</dbReference>
<dbReference type="PANTHER" id="PTHR46033">
    <property type="entry name" value="PROTEIN MAIN-LIKE 2"/>
    <property type="match status" value="1"/>
</dbReference>
<dbReference type="PANTHER" id="PTHR46033:SF8">
    <property type="entry name" value="PROTEIN MAINTENANCE OF MERISTEMS-LIKE"/>
    <property type="match status" value="1"/>
</dbReference>
<feature type="domain" description="Aminotransferase-like plant mobile" evidence="2">
    <location>
        <begin position="2"/>
        <end position="78"/>
    </location>
</feature>
<keyword evidence="4" id="KW-1185">Reference proteome</keyword>
<dbReference type="Pfam" id="PF10536">
    <property type="entry name" value="PMD"/>
    <property type="match status" value="1"/>
</dbReference>
<protein>
    <recommendedName>
        <fullName evidence="2">Aminotransferase-like plant mobile domain-containing protein</fullName>
    </recommendedName>
</protein>
<dbReference type="Proteomes" id="UP001603857">
    <property type="component" value="Unassembled WGS sequence"/>
</dbReference>
<feature type="compositionally biased region" description="Basic and acidic residues" evidence="1">
    <location>
        <begin position="294"/>
        <end position="305"/>
    </location>
</feature>
<feature type="region of interest" description="Disordered" evidence="1">
    <location>
        <begin position="286"/>
        <end position="305"/>
    </location>
</feature>
<dbReference type="InterPro" id="IPR019557">
    <property type="entry name" value="AminoTfrase-like_pln_mobile"/>
</dbReference>
<comment type="caution">
    <text evidence="3">The sequence shown here is derived from an EMBL/GenBank/DDBJ whole genome shotgun (WGS) entry which is preliminary data.</text>
</comment>
<evidence type="ECO:0000313" key="4">
    <source>
        <dbReference type="Proteomes" id="UP001603857"/>
    </source>
</evidence>
<organism evidence="3 4">
    <name type="scientific">Flemingia macrophylla</name>
    <dbReference type="NCBI Taxonomy" id="520843"/>
    <lineage>
        <taxon>Eukaryota</taxon>
        <taxon>Viridiplantae</taxon>
        <taxon>Streptophyta</taxon>
        <taxon>Embryophyta</taxon>
        <taxon>Tracheophyta</taxon>
        <taxon>Spermatophyta</taxon>
        <taxon>Magnoliopsida</taxon>
        <taxon>eudicotyledons</taxon>
        <taxon>Gunneridae</taxon>
        <taxon>Pentapetalae</taxon>
        <taxon>rosids</taxon>
        <taxon>fabids</taxon>
        <taxon>Fabales</taxon>
        <taxon>Fabaceae</taxon>
        <taxon>Papilionoideae</taxon>
        <taxon>50 kb inversion clade</taxon>
        <taxon>NPAAA clade</taxon>
        <taxon>indigoferoid/millettioid clade</taxon>
        <taxon>Phaseoleae</taxon>
        <taxon>Flemingia</taxon>
    </lineage>
</organism>
<feature type="region of interest" description="Disordered" evidence="1">
    <location>
        <begin position="109"/>
        <end position="130"/>
    </location>
</feature>
<dbReference type="InterPro" id="IPR027417">
    <property type="entry name" value="P-loop_NTPase"/>
</dbReference>
<evidence type="ECO:0000313" key="3">
    <source>
        <dbReference type="EMBL" id="KAL2322867.1"/>
    </source>
</evidence>
<evidence type="ECO:0000259" key="2">
    <source>
        <dbReference type="Pfam" id="PF10536"/>
    </source>
</evidence>
<accession>A0ABD1LH76</accession>
<sequence length="407" mass="45065">MGGVLFVDVGFTCVNIRWLTYLRDVQTISNYAWGATALSYLYRNLCRATNYDTKNFRGFVALLQLRVWERIPKLRPTVIPPVDVAEPIGVSPPFTCLVSLASPSLASSSTSTSPSLASASTSTSPSLASASTSPHLALHLSPLRRPPPSSSTLYSCRLPPSPLHRLQRIIVLDTQKTKPTQHIVRELRALGLTPHLLTSRCTELETINDNENKPADIIQGQMSKRSCFPKLDAINNAIADIVSQFLTGLSKKPVTLSWEDNNCSTMEISGLEIGWGQVMDESSLDIPPLPVPRSSREARGPRTRRRVEPVHHVVPPVHERILGHYYGSTEDTGVYLTQSQKAVHQEYPPSQPYFHPGPEYHVSPHHVPAHDVQVPLSYPPVTDEWLSDPPPSWMRDAAAMLFSPEPT</sequence>
<gene>
    <name evidence="3" type="ORF">Fmac_027246</name>
</gene>